<dbReference type="Pfam" id="PF14584">
    <property type="entry name" value="DUF4446"/>
    <property type="match status" value="1"/>
</dbReference>
<evidence type="ECO:0000256" key="1">
    <source>
        <dbReference type="SAM" id="Phobius"/>
    </source>
</evidence>
<protein>
    <submittedName>
        <fullName evidence="2">DUF4446 family protein</fullName>
    </submittedName>
</protein>
<evidence type="ECO:0000313" key="3">
    <source>
        <dbReference type="Proteomes" id="UP001199916"/>
    </source>
</evidence>
<dbReference type="InterPro" id="IPR027981">
    <property type="entry name" value="DUF4446"/>
</dbReference>
<dbReference type="EMBL" id="JAJNBZ010000029">
    <property type="protein sequence ID" value="MCE5172479.1"/>
    <property type="molecule type" value="Genomic_DNA"/>
</dbReference>
<dbReference type="RefSeq" id="WP_233698641.1">
    <property type="nucleotide sequence ID" value="NZ_JAJNBZ010000029.1"/>
</dbReference>
<keyword evidence="1" id="KW-1133">Transmembrane helix</keyword>
<keyword evidence="3" id="KW-1185">Reference proteome</keyword>
<keyword evidence="1" id="KW-0472">Membrane</keyword>
<accession>A0ABS8YS70</accession>
<name>A0ABS8YS70_9BACL</name>
<comment type="caution">
    <text evidence="2">The sequence shown here is derived from an EMBL/GenBank/DDBJ whole genome shotgun (WGS) entry which is preliminary data.</text>
</comment>
<sequence>MMNEVNEWLPWIVLCTAGLSLMLVIIVLVQGAKLRKLRRQYSAIMGDSGVEHLDMVLSSMHEDVAKLQHANELHDMDLKQVRKSLKKMKSHVGIQRYNAFAEHGSDLSFSIAWIDDEQDGIVITGIHGREHSYVYAKPLEKGHSPYSLSPEEKQAIEVAEAQRRAVAN</sequence>
<gene>
    <name evidence="2" type="ORF">LQV63_24695</name>
</gene>
<proteinExistence type="predicted"/>
<keyword evidence="1" id="KW-0812">Transmembrane</keyword>
<reference evidence="2 3" key="1">
    <citation type="submission" date="2021-11" db="EMBL/GenBank/DDBJ databases">
        <title>Draft genome sequence of Paenibacillus profundus YoMME, a new Gram-positive bacteria with exoelectrogenic properties.</title>
        <authorList>
            <person name="Hubenova Y."/>
            <person name="Hubenova E."/>
            <person name="Manasiev Y."/>
            <person name="Peykov S."/>
            <person name="Mitov M."/>
        </authorList>
    </citation>
    <scope>NUCLEOTIDE SEQUENCE [LARGE SCALE GENOMIC DNA]</scope>
    <source>
        <strain evidence="2 3">YoMME</strain>
    </source>
</reference>
<evidence type="ECO:0000313" key="2">
    <source>
        <dbReference type="EMBL" id="MCE5172479.1"/>
    </source>
</evidence>
<organism evidence="2 3">
    <name type="scientific">Paenibacillus profundus</name>
    <dbReference type="NCBI Taxonomy" id="1173085"/>
    <lineage>
        <taxon>Bacteria</taxon>
        <taxon>Bacillati</taxon>
        <taxon>Bacillota</taxon>
        <taxon>Bacilli</taxon>
        <taxon>Bacillales</taxon>
        <taxon>Paenibacillaceae</taxon>
        <taxon>Paenibacillus</taxon>
    </lineage>
</organism>
<dbReference type="Proteomes" id="UP001199916">
    <property type="component" value="Unassembled WGS sequence"/>
</dbReference>
<feature type="transmembrane region" description="Helical" evidence="1">
    <location>
        <begin position="6"/>
        <end position="29"/>
    </location>
</feature>